<keyword evidence="10" id="KW-0732">Signal</keyword>
<organism evidence="12 13">
    <name type="scientific">Aequorivita xiaoshiensis</name>
    <dbReference type="NCBI Taxonomy" id="2874476"/>
    <lineage>
        <taxon>Bacteria</taxon>
        <taxon>Pseudomonadati</taxon>
        <taxon>Bacteroidota</taxon>
        <taxon>Flavobacteriia</taxon>
        <taxon>Flavobacteriales</taxon>
        <taxon>Flavobacteriaceae</taxon>
        <taxon>Aequorivita</taxon>
    </lineage>
</organism>
<dbReference type="NCBIfam" id="TIGR01352">
    <property type="entry name" value="tonB_Cterm"/>
    <property type="match status" value="1"/>
</dbReference>
<keyword evidence="13" id="KW-1185">Reference proteome</keyword>
<proteinExistence type="inferred from homology"/>
<keyword evidence="3" id="KW-0813">Transport</keyword>
<keyword evidence="7" id="KW-0653">Protein transport</keyword>
<dbReference type="Gene3D" id="3.30.1150.10">
    <property type="match status" value="1"/>
</dbReference>
<dbReference type="InterPro" id="IPR051045">
    <property type="entry name" value="TonB-dependent_transducer"/>
</dbReference>
<comment type="subcellular location">
    <subcellularLocation>
        <location evidence="1">Cell inner membrane</location>
        <topology evidence="1">Single-pass membrane protein</topology>
        <orientation evidence="1">Periplasmic side</orientation>
    </subcellularLocation>
</comment>
<comment type="caution">
    <text evidence="12">The sequence shown here is derived from an EMBL/GenBank/DDBJ whole genome shotgun (WGS) entry which is preliminary data.</text>
</comment>
<evidence type="ECO:0000256" key="10">
    <source>
        <dbReference type="SAM" id="SignalP"/>
    </source>
</evidence>
<dbReference type="RefSeq" id="WP_139855914.1">
    <property type="nucleotide sequence ID" value="NZ_JAIRBB010000001.1"/>
</dbReference>
<dbReference type="SUPFAM" id="SSF74653">
    <property type="entry name" value="TolA/TonB C-terminal domain"/>
    <property type="match status" value="1"/>
</dbReference>
<dbReference type="GO" id="GO:0055085">
    <property type="term" value="P:transmembrane transport"/>
    <property type="evidence" value="ECO:0007669"/>
    <property type="project" value="InterPro"/>
</dbReference>
<feature type="domain" description="TonB C-terminal" evidence="11">
    <location>
        <begin position="53"/>
        <end position="144"/>
    </location>
</feature>
<dbReference type="PROSITE" id="PS52015">
    <property type="entry name" value="TONB_CTD"/>
    <property type="match status" value="1"/>
</dbReference>
<evidence type="ECO:0000313" key="13">
    <source>
        <dbReference type="Proteomes" id="UP001139462"/>
    </source>
</evidence>
<protein>
    <submittedName>
        <fullName evidence="12">Energy transducer TonB</fullName>
    </submittedName>
</protein>
<dbReference type="EMBL" id="JAIRBB010000001">
    <property type="protein sequence ID" value="MCG2429501.1"/>
    <property type="molecule type" value="Genomic_DNA"/>
</dbReference>
<keyword evidence="4" id="KW-1003">Cell membrane</keyword>
<feature type="signal peptide" evidence="10">
    <location>
        <begin position="1"/>
        <end position="18"/>
    </location>
</feature>
<dbReference type="GO" id="GO:0015031">
    <property type="term" value="P:protein transport"/>
    <property type="evidence" value="ECO:0007669"/>
    <property type="project" value="UniProtKB-KW"/>
</dbReference>
<evidence type="ECO:0000259" key="11">
    <source>
        <dbReference type="PROSITE" id="PS52015"/>
    </source>
</evidence>
<dbReference type="GO" id="GO:0098797">
    <property type="term" value="C:plasma membrane protein complex"/>
    <property type="evidence" value="ECO:0007669"/>
    <property type="project" value="TreeGrafter"/>
</dbReference>
<keyword evidence="8" id="KW-1133">Transmembrane helix</keyword>
<evidence type="ECO:0000256" key="2">
    <source>
        <dbReference type="ARBA" id="ARBA00006555"/>
    </source>
</evidence>
<dbReference type="AlphaFoldDB" id="A0A9X1QW05"/>
<gene>
    <name evidence="12" type="ORF">K8344_00065</name>
</gene>
<evidence type="ECO:0000256" key="7">
    <source>
        <dbReference type="ARBA" id="ARBA00022927"/>
    </source>
</evidence>
<reference evidence="12" key="1">
    <citation type="submission" date="2021-09" db="EMBL/GenBank/DDBJ databases">
        <title>Genome of Aequorivita sp. strain F64183.</title>
        <authorList>
            <person name="Wang Y."/>
        </authorList>
    </citation>
    <scope>NUCLEOTIDE SEQUENCE</scope>
    <source>
        <strain evidence="12">F64183</strain>
    </source>
</reference>
<evidence type="ECO:0000256" key="5">
    <source>
        <dbReference type="ARBA" id="ARBA00022519"/>
    </source>
</evidence>
<dbReference type="PANTHER" id="PTHR33446">
    <property type="entry name" value="PROTEIN TONB-RELATED"/>
    <property type="match status" value="1"/>
</dbReference>
<evidence type="ECO:0000256" key="3">
    <source>
        <dbReference type="ARBA" id="ARBA00022448"/>
    </source>
</evidence>
<evidence type="ECO:0000256" key="6">
    <source>
        <dbReference type="ARBA" id="ARBA00022692"/>
    </source>
</evidence>
<evidence type="ECO:0000256" key="4">
    <source>
        <dbReference type="ARBA" id="ARBA00022475"/>
    </source>
</evidence>
<keyword evidence="6" id="KW-0812">Transmembrane</keyword>
<evidence type="ECO:0000313" key="12">
    <source>
        <dbReference type="EMBL" id="MCG2429501.1"/>
    </source>
</evidence>
<dbReference type="Pfam" id="PF03544">
    <property type="entry name" value="TonB_C"/>
    <property type="match status" value="1"/>
</dbReference>
<dbReference type="PANTHER" id="PTHR33446:SF2">
    <property type="entry name" value="PROTEIN TONB"/>
    <property type="match status" value="1"/>
</dbReference>
<keyword evidence="9" id="KW-0472">Membrane</keyword>
<dbReference type="InterPro" id="IPR037682">
    <property type="entry name" value="TonB_C"/>
</dbReference>
<dbReference type="GO" id="GO:0031992">
    <property type="term" value="F:energy transducer activity"/>
    <property type="evidence" value="ECO:0007669"/>
    <property type="project" value="TreeGrafter"/>
</dbReference>
<name>A0A9X1QW05_9FLAO</name>
<sequence length="144" mass="16077">MKNLLIAVCILFSTTIFAQEEWGNVNKNEVTLKEIGPVWPGCEKGNVAERDNCFNQKLSAHISKNFKYPADAYKRNEQGKVTVEFVINEKGLVEVTKVTGGTKSLQEEAKRNIMAIPKMAKPGMMAGKPRKIKMAVPFNFKTGK</sequence>
<keyword evidence="5" id="KW-0997">Cell inner membrane</keyword>
<feature type="chain" id="PRO_5040862764" evidence="10">
    <location>
        <begin position="19"/>
        <end position="144"/>
    </location>
</feature>
<evidence type="ECO:0000256" key="1">
    <source>
        <dbReference type="ARBA" id="ARBA00004383"/>
    </source>
</evidence>
<evidence type="ECO:0000256" key="8">
    <source>
        <dbReference type="ARBA" id="ARBA00022989"/>
    </source>
</evidence>
<dbReference type="Proteomes" id="UP001139462">
    <property type="component" value="Unassembled WGS sequence"/>
</dbReference>
<dbReference type="InterPro" id="IPR006260">
    <property type="entry name" value="TonB/TolA_C"/>
</dbReference>
<comment type="similarity">
    <text evidence="2">Belongs to the TonB family.</text>
</comment>
<evidence type="ECO:0000256" key="9">
    <source>
        <dbReference type="ARBA" id="ARBA00023136"/>
    </source>
</evidence>
<accession>A0A9X1QW05</accession>